<organism evidence="3 4">
    <name type="scientific">Actinopolymorpha rutila</name>
    <dbReference type="NCBI Taxonomy" id="446787"/>
    <lineage>
        <taxon>Bacteria</taxon>
        <taxon>Bacillati</taxon>
        <taxon>Actinomycetota</taxon>
        <taxon>Actinomycetes</taxon>
        <taxon>Propionibacteriales</taxon>
        <taxon>Actinopolymorphaceae</taxon>
        <taxon>Actinopolymorpha</taxon>
    </lineage>
</organism>
<dbReference type="InterPro" id="IPR054363">
    <property type="entry name" value="GH95_cat"/>
</dbReference>
<name>A0A852ZIV6_9ACTN</name>
<protein>
    <recommendedName>
        <fullName evidence="5">Alpha-L-fucosidase 2</fullName>
    </recommendedName>
</protein>
<evidence type="ECO:0008006" key="5">
    <source>
        <dbReference type="Google" id="ProtNLM"/>
    </source>
</evidence>
<dbReference type="AlphaFoldDB" id="A0A852ZIV6"/>
<gene>
    <name evidence="3" type="ORF">F4554_004703</name>
</gene>
<dbReference type="InterPro" id="IPR027414">
    <property type="entry name" value="GH95_N_dom"/>
</dbReference>
<proteinExistence type="predicted"/>
<dbReference type="GO" id="GO:0004560">
    <property type="term" value="F:alpha-L-fucosidase activity"/>
    <property type="evidence" value="ECO:0007669"/>
    <property type="project" value="TreeGrafter"/>
</dbReference>
<accession>A0A852ZIV6</accession>
<dbReference type="InterPro" id="IPR008928">
    <property type="entry name" value="6-hairpin_glycosidase_sf"/>
</dbReference>
<dbReference type="SUPFAM" id="SSF48208">
    <property type="entry name" value="Six-hairpin glycosidases"/>
    <property type="match status" value="1"/>
</dbReference>
<dbReference type="Gene3D" id="2.70.98.50">
    <property type="entry name" value="putative glycoside hydrolase family protein from bacillus halodurans"/>
    <property type="match status" value="1"/>
</dbReference>
<dbReference type="Proteomes" id="UP000579605">
    <property type="component" value="Unassembled WGS sequence"/>
</dbReference>
<dbReference type="Pfam" id="PF14498">
    <property type="entry name" value="Glyco_hyd_65N_2"/>
    <property type="match status" value="1"/>
</dbReference>
<dbReference type="EMBL" id="JACBZH010000001">
    <property type="protein sequence ID" value="NYH92065.1"/>
    <property type="molecule type" value="Genomic_DNA"/>
</dbReference>
<comment type="caution">
    <text evidence="3">The sequence shown here is derived from an EMBL/GenBank/DDBJ whole genome shotgun (WGS) entry which is preliminary data.</text>
</comment>
<evidence type="ECO:0000313" key="4">
    <source>
        <dbReference type="Proteomes" id="UP000579605"/>
    </source>
</evidence>
<dbReference type="PANTHER" id="PTHR31084:SF0">
    <property type="entry name" value="ALPHA-L-FUCOSIDASE 2"/>
    <property type="match status" value="1"/>
</dbReference>
<sequence length="507" mass="54857">MRLHYSRPARIWTDALPIGNGNLDAMCFGGVEVDRFQLNDDTCWSGSPVTVAGHPPVRADAAREALTAVRKALDAGDVRGAETAVRHLQYGHSQAYQPLADLWLTQSARANSEDVPAGYRRALDLRTAITSHQWTQGGVDVQQEAWSSRPNRALVVHRRVAPRATAADVNARLPEITVRLDSPHATATCTRITSDANAPADGLELVVRMPSDVIPSHDRSESPVTYDDAPGAAVTAVVQLRVVTDGQVDVRDDGLAVARASWFVVLLATRTDYADPLTPPHGDVASLRAQVSARLDPLAAQVADGGSDHGVDALRAEHVTDHGALFGRVDLRLGDLEDEHRQELDELPTDDRLARHAGGLPDPGLAALLFQYGRYLLIASSRPGTLPANLQGIWNASVRPPWSSNYTVNINLEMNYWPAEVANLPECHAPLTDWLRYAHRTGSTVARDLYGLDGWVLHHNSDAWGFALPVGDGTHDPCWAAWPVGRGVAVPSPVGPLRLQPGRDLPA</sequence>
<evidence type="ECO:0000313" key="3">
    <source>
        <dbReference type="EMBL" id="NYH92065.1"/>
    </source>
</evidence>
<dbReference type="PANTHER" id="PTHR31084">
    <property type="entry name" value="ALPHA-L-FUCOSIDASE 2"/>
    <property type="match status" value="1"/>
</dbReference>
<dbReference type="Pfam" id="PF22124">
    <property type="entry name" value="Glyco_hydro_95_cat"/>
    <property type="match status" value="1"/>
</dbReference>
<evidence type="ECO:0000259" key="2">
    <source>
        <dbReference type="Pfam" id="PF22124"/>
    </source>
</evidence>
<keyword evidence="4" id="KW-1185">Reference proteome</keyword>
<feature type="domain" description="Glycosyl hydrolase family 95 catalytic" evidence="2">
    <location>
        <begin position="311"/>
        <end position="486"/>
    </location>
</feature>
<evidence type="ECO:0000259" key="1">
    <source>
        <dbReference type="Pfam" id="PF14498"/>
    </source>
</evidence>
<feature type="domain" description="Glycosyl hydrolase family 95 N-terminal" evidence="1">
    <location>
        <begin position="3"/>
        <end position="274"/>
    </location>
</feature>
<dbReference type="GO" id="GO:0005975">
    <property type="term" value="P:carbohydrate metabolic process"/>
    <property type="evidence" value="ECO:0007669"/>
    <property type="project" value="InterPro"/>
</dbReference>
<reference evidence="3 4" key="1">
    <citation type="submission" date="2020-07" db="EMBL/GenBank/DDBJ databases">
        <title>Sequencing the genomes of 1000 actinobacteria strains.</title>
        <authorList>
            <person name="Klenk H.-P."/>
        </authorList>
    </citation>
    <scope>NUCLEOTIDE SEQUENCE [LARGE SCALE GENOMIC DNA]</scope>
    <source>
        <strain evidence="3 4">DSM 18448</strain>
    </source>
</reference>
<dbReference type="RefSeq" id="WP_179789533.1">
    <property type="nucleotide sequence ID" value="NZ_BAAARR010000001.1"/>
</dbReference>